<dbReference type="InterPro" id="IPR050463">
    <property type="entry name" value="Gfo/Idh/MocA_oxidrdct_glycsds"/>
</dbReference>
<dbReference type="PANTHER" id="PTHR43818:SF10">
    <property type="entry name" value="NADH-DEPENDENT DEHYDROGENASE-RELATED"/>
    <property type="match status" value="1"/>
</dbReference>
<keyword evidence="4" id="KW-1185">Reference proteome</keyword>
<feature type="domain" description="Gfo/Idh/MocA-like oxidoreductase N-terminal" evidence="1">
    <location>
        <begin position="43"/>
        <end position="157"/>
    </location>
</feature>
<evidence type="ECO:0000259" key="2">
    <source>
        <dbReference type="Pfam" id="PF19051"/>
    </source>
</evidence>
<sequence>MYDPSQTNRRAFLRQAAAGLTAPFFIPNLLSAPRDGLRLASFGAANMAFATLDGIATHPKVKLVCVAEVDSALLGGVKKKYPDAKVYVDWREMLDKEHKNLDAVCVGTPDHMHAPMAVSSMQHGLHVYGQKPLAHDLYEVRKMTEMARKKKLVTQMGIQIHSATEYKTAVQLIQGGTIGKVKEVYAWSGKKWGDPEPRPDRTDQVPSTLNWDQWLGVSAERPYLKGYYHPGEWRKRIDFGTATFGDMGCHIYDPIFSALQLTSPISVRSEGAAPNAHNWSVNAVIHYVFPGTRFTSDKTVNVTWYDGDERPPREIQAMVGGQRLPGTGCIFIGTNGVMLLPHIKMPLLFPQAQFKDFQMTKVEGVDHYHEWVDAILGKGSTSTPFSYSGPLTEAVLLGPLATFFPKTTLEWNAKKLKFKNSPEANGHVRRAYRAGWKVKGLS</sequence>
<dbReference type="RefSeq" id="WP_194449093.1">
    <property type="nucleotide sequence ID" value="NZ_CP063849.1"/>
</dbReference>
<dbReference type="InterPro" id="IPR000683">
    <property type="entry name" value="Gfo/Idh/MocA-like_OxRdtase_N"/>
</dbReference>
<evidence type="ECO:0000313" key="3">
    <source>
        <dbReference type="EMBL" id="QOY87424.1"/>
    </source>
</evidence>
<reference evidence="3 4" key="1">
    <citation type="submission" date="2020-10" db="EMBL/GenBank/DDBJ databases">
        <title>Complete genome sequence of Paludibaculum fermentans P105T, a facultatively anaerobic acidobacterium capable of dissimilatory Fe(III) reduction.</title>
        <authorList>
            <person name="Dedysh S.N."/>
            <person name="Beletsky A.V."/>
            <person name="Kulichevskaya I.S."/>
            <person name="Mardanov A.V."/>
            <person name="Ravin N.V."/>
        </authorList>
    </citation>
    <scope>NUCLEOTIDE SEQUENCE [LARGE SCALE GENOMIC DNA]</scope>
    <source>
        <strain evidence="3 4">P105</strain>
    </source>
</reference>
<dbReference type="PANTHER" id="PTHR43818">
    <property type="entry name" value="BCDNA.GH03377"/>
    <property type="match status" value="1"/>
</dbReference>
<dbReference type="GO" id="GO:0000166">
    <property type="term" value="F:nucleotide binding"/>
    <property type="evidence" value="ECO:0007669"/>
    <property type="project" value="InterPro"/>
</dbReference>
<proteinExistence type="predicted"/>
<evidence type="ECO:0000259" key="1">
    <source>
        <dbReference type="Pfam" id="PF01408"/>
    </source>
</evidence>
<dbReference type="Pfam" id="PF19051">
    <property type="entry name" value="GFO_IDH_MocA_C2"/>
    <property type="match status" value="1"/>
</dbReference>
<dbReference type="AlphaFoldDB" id="A0A7S7NPN7"/>
<dbReference type="EMBL" id="CP063849">
    <property type="protein sequence ID" value="QOY87424.1"/>
    <property type="molecule type" value="Genomic_DNA"/>
</dbReference>
<evidence type="ECO:0000313" key="4">
    <source>
        <dbReference type="Proteomes" id="UP000593892"/>
    </source>
</evidence>
<dbReference type="Pfam" id="PF01408">
    <property type="entry name" value="GFO_IDH_MocA"/>
    <property type="match status" value="1"/>
</dbReference>
<organism evidence="3 4">
    <name type="scientific">Paludibaculum fermentans</name>
    <dbReference type="NCBI Taxonomy" id="1473598"/>
    <lineage>
        <taxon>Bacteria</taxon>
        <taxon>Pseudomonadati</taxon>
        <taxon>Acidobacteriota</taxon>
        <taxon>Terriglobia</taxon>
        <taxon>Bryobacterales</taxon>
        <taxon>Bryobacteraceae</taxon>
        <taxon>Paludibaculum</taxon>
    </lineage>
</organism>
<dbReference type="InterPro" id="IPR036291">
    <property type="entry name" value="NAD(P)-bd_dom_sf"/>
</dbReference>
<protein>
    <submittedName>
        <fullName evidence="3">Gfo/Idh/MocA family oxidoreductase</fullName>
    </submittedName>
</protein>
<dbReference type="InterPro" id="IPR006311">
    <property type="entry name" value="TAT_signal"/>
</dbReference>
<dbReference type="SUPFAM" id="SSF51735">
    <property type="entry name" value="NAD(P)-binding Rossmann-fold domains"/>
    <property type="match status" value="1"/>
</dbReference>
<dbReference type="KEGG" id="pfer:IRI77_32470"/>
<feature type="domain" description="Gfo/Idh/MocA-like oxidoreductase bacterial type C-terminal" evidence="2">
    <location>
        <begin position="201"/>
        <end position="281"/>
    </location>
</feature>
<dbReference type="Gene3D" id="3.30.360.10">
    <property type="entry name" value="Dihydrodipicolinate Reductase, domain 2"/>
    <property type="match status" value="1"/>
</dbReference>
<name>A0A7S7NPN7_PALFE</name>
<dbReference type="Gene3D" id="3.40.50.720">
    <property type="entry name" value="NAD(P)-binding Rossmann-like Domain"/>
    <property type="match status" value="1"/>
</dbReference>
<dbReference type="Proteomes" id="UP000593892">
    <property type="component" value="Chromosome"/>
</dbReference>
<gene>
    <name evidence="3" type="ORF">IRI77_32470</name>
</gene>
<dbReference type="PROSITE" id="PS51318">
    <property type="entry name" value="TAT"/>
    <property type="match status" value="1"/>
</dbReference>
<accession>A0A7S7NPN7</accession>
<dbReference type="InterPro" id="IPR043906">
    <property type="entry name" value="Gfo/Idh/MocA_OxRdtase_bact_C"/>
</dbReference>
<dbReference type="SUPFAM" id="SSF55347">
    <property type="entry name" value="Glyceraldehyde-3-phosphate dehydrogenase-like, C-terminal domain"/>
    <property type="match status" value="1"/>
</dbReference>